<dbReference type="InterPro" id="IPR016130">
    <property type="entry name" value="Tyr_Pase_AS"/>
</dbReference>
<dbReference type="InterPro" id="IPR029021">
    <property type="entry name" value="Prot-tyrosine_phosphatase-like"/>
</dbReference>
<dbReference type="SUPFAM" id="SSF52799">
    <property type="entry name" value="(Phosphotyrosine protein) phosphatases II"/>
    <property type="match status" value="1"/>
</dbReference>
<dbReference type="PROSITE" id="PS50056">
    <property type="entry name" value="TYR_PHOSPHATASE_2"/>
    <property type="match status" value="1"/>
</dbReference>
<dbReference type="PROSITE" id="PS00383">
    <property type="entry name" value="TYR_PHOSPHATASE_1"/>
    <property type="match status" value="1"/>
</dbReference>
<evidence type="ECO:0000256" key="2">
    <source>
        <dbReference type="ARBA" id="ARBA00022801"/>
    </source>
</evidence>
<dbReference type="PRINTS" id="PR01908">
    <property type="entry name" value="ADSPHPHTASE"/>
</dbReference>
<evidence type="ECO:0000256" key="1">
    <source>
        <dbReference type="ARBA" id="ARBA00013081"/>
    </source>
</evidence>
<comment type="caution">
    <text evidence="6">The sequence shown here is derived from an EMBL/GenBank/DDBJ whole genome shotgun (WGS) entry which is preliminary data.</text>
</comment>
<proteinExistence type="predicted"/>
<dbReference type="CDD" id="cd14498">
    <property type="entry name" value="DSP"/>
    <property type="match status" value="1"/>
</dbReference>
<protein>
    <recommendedName>
        <fullName evidence="1">protein-serine/threonine phosphatase</fullName>
        <ecNumber evidence="1">3.1.3.16</ecNumber>
    </recommendedName>
</protein>
<dbReference type="Proteomes" id="UP001295684">
    <property type="component" value="Unassembled WGS sequence"/>
</dbReference>
<dbReference type="AlphaFoldDB" id="A0AAD1Y0F3"/>
<dbReference type="PRINTS" id="PR01910">
    <property type="entry name" value="ADSPHPHTASEB"/>
</dbReference>
<evidence type="ECO:0000259" key="5">
    <source>
        <dbReference type="PROSITE" id="PS50056"/>
    </source>
</evidence>
<dbReference type="PROSITE" id="PS50054">
    <property type="entry name" value="TYR_PHOSPHATASE_DUAL"/>
    <property type="match status" value="1"/>
</dbReference>
<dbReference type="InterPro" id="IPR000340">
    <property type="entry name" value="Dual-sp_phosphatase_cat-dom"/>
</dbReference>
<dbReference type="GO" id="GO:0004722">
    <property type="term" value="F:protein serine/threonine phosphatase activity"/>
    <property type="evidence" value="ECO:0007669"/>
    <property type="project" value="UniProtKB-EC"/>
</dbReference>
<dbReference type="SMART" id="SM00195">
    <property type="entry name" value="DSPc"/>
    <property type="match status" value="1"/>
</dbReference>
<dbReference type="InterPro" id="IPR020420">
    <property type="entry name" value="Atypical_DUSP_subfamB"/>
</dbReference>
<dbReference type="GO" id="GO:0017017">
    <property type="term" value="F:MAP kinase tyrosine/serine/threonine phosphatase activity"/>
    <property type="evidence" value="ECO:0007669"/>
    <property type="project" value="InterPro"/>
</dbReference>
<feature type="domain" description="Tyrosine specific protein phosphatases" evidence="5">
    <location>
        <begin position="86"/>
        <end position="149"/>
    </location>
</feature>
<evidence type="ECO:0000259" key="4">
    <source>
        <dbReference type="PROSITE" id="PS50054"/>
    </source>
</evidence>
<dbReference type="InterPro" id="IPR000387">
    <property type="entry name" value="Tyr_Pase_dom"/>
</dbReference>
<evidence type="ECO:0000313" key="6">
    <source>
        <dbReference type="EMBL" id="CAI2382293.1"/>
    </source>
</evidence>
<reference evidence="6" key="1">
    <citation type="submission" date="2023-07" db="EMBL/GenBank/DDBJ databases">
        <authorList>
            <consortium name="AG Swart"/>
            <person name="Singh M."/>
            <person name="Singh A."/>
            <person name="Seah K."/>
            <person name="Emmerich C."/>
        </authorList>
    </citation>
    <scope>NUCLEOTIDE SEQUENCE</scope>
    <source>
        <strain evidence="6">DP1</strain>
    </source>
</reference>
<dbReference type="EC" id="3.1.3.16" evidence="1"/>
<keyword evidence="3" id="KW-0904">Protein phosphatase</keyword>
<dbReference type="PANTHER" id="PTHR46377">
    <property type="entry name" value="DUAL SPECIFICITY PROTEIN PHOSPHATASE 19"/>
    <property type="match status" value="1"/>
</dbReference>
<dbReference type="Pfam" id="PF00782">
    <property type="entry name" value="DSPc"/>
    <property type="match status" value="1"/>
</dbReference>
<dbReference type="PANTHER" id="PTHR46377:SF1">
    <property type="entry name" value="DUAL SPECIFICITY PROTEIN PHOSPHATASE 19"/>
    <property type="match status" value="1"/>
</dbReference>
<organism evidence="6 7">
    <name type="scientific">Euplotes crassus</name>
    <dbReference type="NCBI Taxonomy" id="5936"/>
    <lineage>
        <taxon>Eukaryota</taxon>
        <taxon>Sar</taxon>
        <taxon>Alveolata</taxon>
        <taxon>Ciliophora</taxon>
        <taxon>Intramacronucleata</taxon>
        <taxon>Spirotrichea</taxon>
        <taxon>Hypotrichia</taxon>
        <taxon>Euplotida</taxon>
        <taxon>Euplotidae</taxon>
        <taxon>Moneuplotes</taxon>
    </lineage>
</organism>
<gene>
    <name evidence="6" type="ORF">ECRASSUSDP1_LOCUS23763</name>
</gene>
<keyword evidence="2" id="KW-0378">Hydrolase</keyword>
<evidence type="ECO:0000256" key="3">
    <source>
        <dbReference type="ARBA" id="ARBA00022912"/>
    </source>
</evidence>
<sequence>MEALPQNTIIFEEPDDPLKQEKYRDIHEVDDNLYLSGCYEAHNKYLLEDLGITHIVNVTTDIANKFEGDYKYFVVPVEDLAQEDLAKYFEPAANFIDQALQGDIKEESTVINKVLVHCRAGCSRSPSIIIAYMIWKYHTPFHTALKKIK</sequence>
<dbReference type="GO" id="GO:0005737">
    <property type="term" value="C:cytoplasm"/>
    <property type="evidence" value="ECO:0007669"/>
    <property type="project" value="TreeGrafter"/>
</dbReference>
<keyword evidence="7" id="KW-1185">Reference proteome</keyword>
<dbReference type="GO" id="GO:0008579">
    <property type="term" value="F:JUN kinase phosphatase activity"/>
    <property type="evidence" value="ECO:0007669"/>
    <property type="project" value="TreeGrafter"/>
</dbReference>
<dbReference type="Gene3D" id="3.90.190.10">
    <property type="entry name" value="Protein tyrosine phosphatase superfamily"/>
    <property type="match status" value="1"/>
</dbReference>
<accession>A0AAD1Y0F3</accession>
<evidence type="ECO:0000313" key="7">
    <source>
        <dbReference type="Proteomes" id="UP001295684"/>
    </source>
</evidence>
<dbReference type="InterPro" id="IPR020422">
    <property type="entry name" value="TYR_PHOSPHATASE_DUAL_dom"/>
</dbReference>
<feature type="domain" description="Tyrosine-protein phosphatase" evidence="4">
    <location>
        <begin position="25"/>
        <end position="149"/>
    </location>
</feature>
<name>A0AAD1Y0F3_EUPCR</name>
<dbReference type="EMBL" id="CAMPGE010024456">
    <property type="protein sequence ID" value="CAI2382293.1"/>
    <property type="molecule type" value="Genomic_DNA"/>
</dbReference>